<comment type="caution">
    <text evidence="1">The sequence shown here is derived from an EMBL/GenBank/DDBJ whole genome shotgun (WGS) entry which is preliminary data.</text>
</comment>
<protein>
    <submittedName>
        <fullName evidence="1">Uncharacterized protein</fullName>
    </submittedName>
</protein>
<dbReference type="Proteomes" id="UP000652153">
    <property type="component" value="Unassembled WGS sequence"/>
</dbReference>
<evidence type="ECO:0000313" key="1">
    <source>
        <dbReference type="EMBL" id="GGH48605.1"/>
    </source>
</evidence>
<dbReference type="EMBL" id="BMFU01000002">
    <property type="protein sequence ID" value="GGH48605.1"/>
    <property type="molecule type" value="Genomic_DNA"/>
</dbReference>
<proteinExistence type="predicted"/>
<organism evidence="1 2">
    <name type="scientific">Paenibacillus silvae</name>
    <dbReference type="NCBI Taxonomy" id="1325358"/>
    <lineage>
        <taxon>Bacteria</taxon>
        <taxon>Bacillati</taxon>
        <taxon>Bacillota</taxon>
        <taxon>Bacilli</taxon>
        <taxon>Bacillales</taxon>
        <taxon>Paenibacillaceae</taxon>
        <taxon>Paenibacillus</taxon>
    </lineage>
</organism>
<evidence type="ECO:0000313" key="2">
    <source>
        <dbReference type="Proteomes" id="UP000652153"/>
    </source>
</evidence>
<name>A0ABQ1Z6E9_9BACL</name>
<keyword evidence="2" id="KW-1185">Reference proteome</keyword>
<reference evidence="2" key="1">
    <citation type="journal article" date="2019" name="Int. J. Syst. Evol. Microbiol.">
        <title>The Global Catalogue of Microorganisms (GCM) 10K type strain sequencing project: providing services to taxonomists for standard genome sequencing and annotation.</title>
        <authorList>
            <consortium name="The Broad Institute Genomics Platform"/>
            <consortium name="The Broad Institute Genome Sequencing Center for Infectious Disease"/>
            <person name="Wu L."/>
            <person name="Ma J."/>
        </authorList>
    </citation>
    <scope>NUCLEOTIDE SEQUENCE [LARGE SCALE GENOMIC DNA]</scope>
    <source>
        <strain evidence="2">CGMCC 1.12770</strain>
    </source>
</reference>
<gene>
    <name evidence="1" type="ORF">GCM10008014_12650</name>
</gene>
<accession>A0ABQ1Z6E9</accession>
<sequence length="40" mass="4566">MFTGPGEIDMDNEKKHIAMKRDMIAYSLYSLSGITIVHHD</sequence>